<protein>
    <submittedName>
        <fullName evidence="1">SIR2 family protein</fullName>
    </submittedName>
</protein>
<evidence type="ECO:0000313" key="1">
    <source>
        <dbReference type="EMBL" id="MEK6466585.1"/>
    </source>
</evidence>
<dbReference type="SUPFAM" id="SSF52467">
    <property type="entry name" value="DHS-like NAD/FAD-binding domain"/>
    <property type="match status" value="1"/>
</dbReference>
<reference evidence="1 2" key="1">
    <citation type="submission" date="2024-03" db="EMBL/GenBank/DDBJ databases">
        <title>Draft genome sequence of Pseudonocardia carboxydivorans JCM 14827.</title>
        <authorList>
            <person name="Duangmal K."/>
        </authorList>
    </citation>
    <scope>NUCLEOTIDE SEQUENCE [LARGE SCALE GENOMIC DNA]</scope>
    <source>
        <strain evidence="1 2">JCM 14827</strain>
    </source>
</reference>
<evidence type="ECO:0000313" key="2">
    <source>
        <dbReference type="Proteomes" id="UP001367513"/>
    </source>
</evidence>
<comment type="caution">
    <text evidence="1">The sequence shown here is derived from an EMBL/GenBank/DDBJ whole genome shotgun (WGS) entry which is preliminary data.</text>
</comment>
<sequence length="508" mass="55402">MGHVFVVPGDITRFACDAWLLPTDCTLHLTRGWLSTVDGLGPARDALGAEADDLRTERTVALALPRWEGPRPVLTAVPIHGVRDARDVAERVEAGLREASRVARDTRSARGRPLVAMPLFGGAGGGGDAFRGTLVRAALETARATDAEVDVALVLREERDLAQAQRLRRQEEDRWWPGLDDALREHSATLAGHAGRGRLVPFIGAGVSISAGLPTWAGLVERLTTERLSAADRAEFRQLDILDQAEILERGYADRAAFAAAVVGHTSADRYGIAPALLSGLPCREAVTLNYDQLYELAGEALGKRTAVLPEDSAALGERWLLKLHGTVTRPESIVLTRRDYLAFRSGREALSALAKALLLTRHLLFVGFGLTDDHFHEVVHDVRAVRPRRPGDPKLGTALMLSSSTLRRRLWGDDLDLVALDDGGALTNVADQARQMEIFLDHLLAHTDAGPGHLLDDRFAMLLTPPERRLADRLRRVAAEMGDDELSTTAGRAVRDFLDRLGDSARR</sequence>
<name>A0ABU9AME3_PSEA5</name>
<keyword evidence="2" id="KW-1185">Reference proteome</keyword>
<gene>
    <name evidence="1" type="ORF">WG925_22830</name>
</gene>
<accession>A0ABU9AME3</accession>
<dbReference type="Pfam" id="PF13289">
    <property type="entry name" value="SIR2_2"/>
    <property type="match status" value="1"/>
</dbReference>
<dbReference type="RefSeq" id="WP_346105176.1">
    <property type="nucleotide sequence ID" value="NZ_BAAAOD010000043.1"/>
</dbReference>
<proteinExistence type="predicted"/>
<dbReference type="Proteomes" id="UP001367513">
    <property type="component" value="Unassembled WGS sequence"/>
</dbReference>
<dbReference type="InterPro" id="IPR029035">
    <property type="entry name" value="DHS-like_NAD/FAD-binding_dom"/>
</dbReference>
<organism evidence="1 2">
    <name type="scientific">Pseudonocardia alni subsp. carboxydivorans</name>
    <dbReference type="NCBI Taxonomy" id="415010"/>
    <lineage>
        <taxon>Bacteria</taxon>
        <taxon>Bacillati</taxon>
        <taxon>Actinomycetota</taxon>
        <taxon>Actinomycetes</taxon>
        <taxon>Pseudonocardiales</taxon>
        <taxon>Pseudonocardiaceae</taxon>
        <taxon>Pseudonocardia</taxon>
    </lineage>
</organism>
<dbReference type="EMBL" id="JBBPIX010000015">
    <property type="protein sequence ID" value="MEK6466585.1"/>
    <property type="molecule type" value="Genomic_DNA"/>
</dbReference>